<dbReference type="InterPro" id="IPR024715">
    <property type="entry name" value="Factor_5/8-like"/>
</dbReference>
<dbReference type="InterPro" id="IPR011706">
    <property type="entry name" value="Cu-oxidase_C"/>
</dbReference>
<dbReference type="PANTHER" id="PTHR46806">
    <property type="entry name" value="F5/8 TYPE C DOMAIN-CONTAINING PROTEIN"/>
    <property type="match status" value="1"/>
</dbReference>
<evidence type="ECO:0000256" key="3">
    <source>
        <dbReference type="ARBA" id="ARBA00022737"/>
    </source>
</evidence>
<keyword evidence="2" id="KW-0732">Signal</keyword>
<dbReference type="GO" id="GO:0005507">
    <property type="term" value="F:copper ion binding"/>
    <property type="evidence" value="ECO:0007669"/>
    <property type="project" value="InterPro"/>
</dbReference>
<feature type="domain" description="Plastocyanin-like" evidence="7">
    <location>
        <begin position="858"/>
        <end position="977"/>
    </location>
</feature>
<dbReference type="PIRSF" id="PIRSF000354">
    <property type="entry name" value="Factors_V_VIII"/>
    <property type="match status" value="1"/>
</dbReference>
<keyword evidence="9" id="KW-1185">Reference proteome</keyword>
<sequence length="981" mass="111013">SYSVSELPGPQPSAPGALPRYRKAVFVEFPDASFAQPKPKPAWMGLLGPTIQAEVYDTVVITFKNLASRPYNLHAIGVSYWKASEGAGYEDETSQLEKEGDRVDPGKMHTYVWEIQQNQGPTDGDSPCLTHSYSSNIDSVKDTNSGLIGALLVCRPGKSNPGWGQVRCSHGLRGRGIKDTSQRLTTAVGSVSCAPQPLPHTRGELHTINGYVNGSLPGEHQSVHWHVIGLGTGPEVHSVFFEGHTFLVRGHRLSSLEISPATYLTAQTMPGTAGQFRMFCQIPSHQQGNLSLQEPGGKEDPKTWTHYIAAEEMDWDYAPRKPASLDSLFLEAGPQRIGSKYKKVMFVEYEDASFKTRKMSQEDKGILGPVLKGEVGDQFKIVFRNLASRPYNIYPHGLTSIRPSSPDLTDVPLGCVLAAKDVKDIPIAPGQSFTYSWRVTTEDGPTQADPRCLTRFYYSSINPERDTASGLIGPLLICFKKSMDQRGNQTAPYLMCKAANCSPCTQAKGWLVLFSVFDENRSWYLEENIRRFCTDAAHVDTQDPQFYASNVMHTVNGFVFDNLKLDVCLHEVVYWYVLSVGAQTDFLSVFFSGNTFKRNTVFEDVLTLFPFSGETVFMKADKPDYDDYGETEQAMEDFDIYEEGEHDPRSFQGRIRQYFIAAVEVMWEYGNQRPQHFLKAMDPRSGRRKPFRQYRKVVFREYLDSSFTQPLIRGELDEHLGILGPYIRAEVEDVIMFKNMASRPFSFHSTLQGYEELRDTVSGEEAVQPGGLRDYSWKVLPQMAPTTQEFDCKAWAYFSNVDLEKDLHSGLIGPLIICRQNVVNTVSRRQLAVQEFSLLFTIFDETKSWYFRENMKRNCRPPCRIQLDNPDFRRNHSFHAINGYVRDTLPGLVMAQQQWVRWHLLNMGSTEDIHSVHFHGQTFSVRTSQEYRMGVYNLYPGVFGTVEMWPSHAGIWQVECKVGEHQQAGMSALFLVYNLGE</sequence>
<dbReference type="InterPro" id="IPR008972">
    <property type="entry name" value="Cupredoxin"/>
</dbReference>
<evidence type="ECO:0000256" key="1">
    <source>
        <dbReference type="ARBA" id="ARBA00022723"/>
    </source>
</evidence>
<dbReference type="GO" id="GO:0016491">
    <property type="term" value="F:oxidoreductase activity"/>
    <property type="evidence" value="ECO:0007669"/>
    <property type="project" value="InterPro"/>
</dbReference>
<dbReference type="PROSITE" id="PS00079">
    <property type="entry name" value="MULTICOPPER_OXIDASE1"/>
    <property type="match status" value="1"/>
</dbReference>
<dbReference type="SUPFAM" id="SSF49503">
    <property type="entry name" value="Cupredoxins"/>
    <property type="match status" value="6"/>
</dbReference>
<dbReference type="FunFam" id="2.60.40.420:FF:000026">
    <property type="entry name" value="Coagulation factor VIII (Predicted)"/>
    <property type="match status" value="1"/>
</dbReference>
<keyword evidence="4 6" id="KW-1015">Disulfide bond</keyword>
<evidence type="ECO:0000256" key="2">
    <source>
        <dbReference type="ARBA" id="ARBA00022729"/>
    </source>
</evidence>
<evidence type="ECO:0000256" key="4">
    <source>
        <dbReference type="ARBA" id="ARBA00023157"/>
    </source>
</evidence>
<keyword evidence="1" id="KW-0479">Metal-binding</keyword>
<evidence type="ECO:0000256" key="5">
    <source>
        <dbReference type="ARBA" id="ARBA00023180"/>
    </source>
</evidence>
<dbReference type="GO" id="GO:0038023">
    <property type="term" value="F:signaling receptor activity"/>
    <property type="evidence" value="ECO:0007669"/>
    <property type="project" value="TreeGrafter"/>
</dbReference>
<dbReference type="PANTHER" id="PTHR46806:SF7">
    <property type="entry name" value="COAGULATION FACTOR VIII"/>
    <property type="match status" value="1"/>
</dbReference>
<dbReference type="Ensembl" id="ENSCMMT00000030132.1">
    <property type="protein sequence ID" value="ENSCMMP00000027614.1"/>
    <property type="gene ID" value="ENSCMMG00000016889.1"/>
</dbReference>
<feature type="disulfide bond" evidence="6">
    <location>
        <begin position="128"/>
        <end position="154"/>
    </location>
</feature>
<dbReference type="Proteomes" id="UP000694556">
    <property type="component" value="Chromosome 10"/>
</dbReference>
<feature type="disulfide bond" evidence="6">
    <location>
        <begin position="452"/>
        <end position="478"/>
    </location>
</feature>
<evidence type="ECO:0000259" key="7">
    <source>
        <dbReference type="Pfam" id="PF07731"/>
    </source>
</evidence>
<dbReference type="GO" id="GO:0005886">
    <property type="term" value="C:plasma membrane"/>
    <property type="evidence" value="ECO:0007669"/>
    <property type="project" value="TreeGrafter"/>
</dbReference>
<evidence type="ECO:0000256" key="6">
    <source>
        <dbReference type="PIRSR" id="PIRSR000354-1"/>
    </source>
</evidence>
<dbReference type="InterPro" id="IPR050633">
    <property type="entry name" value="Neuropilin_MCO_CoagFactor"/>
</dbReference>
<keyword evidence="3" id="KW-0677">Repeat</keyword>
<dbReference type="InterPro" id="IPR033138">
    <property type="entry name" value="Cu_oxidase_CS"/>
</dbReference>
<proteinExistence type="predicted"/>
<evidence type="ECO:0000313" key="9">
    <source>
        <dbReference type="Proteomes" id="UP000694556"/>
    </source>
</evidence>
<name>A0A8C3GR24_CAIMO</name>
<reference evidence="8" key="1">
    <citation type="submission" date="2018-09" db="EMBL/GenBank/DDBJ databases">
        <title>Common duck and Muscovy duck high density SNP chip.</title>
        <authorList>
            <person name="Vignal A."/>
            <person name="Thebault N."/>
            <person name="Warren W.C."/>
        </authorList>
    </citation>
    <scope>NUCLEOTIDE SEQUENCE [LARGE SCALE GENOMIC DNA]</scope>
</reference>
<dbReference type="AlphaFoldDB" id="A0A8C3GR24"/>
<dbReference type="Gene3D" id="2.60.40.420">
    <property type="entry name" value="Cupredoxins - blue copper proteins"/>
    <property type="match status" value="6"/>
</dbReference>
<organism evidence="8 9">
    <name type="scientific">Cairina moschata</name>
    <name type="common">Muscovy duck</name>
    <dbReference type="NCBI Taxonomy" id="8855"/>
    <lineage>
        <taxon>Eukaryota</taxon>
        <taxon>Metazoa</taxon>
        <taxon>Chordata</taxon>
        <taxon>Craniata</taxon>
        <taxon>Vertebrata</taxon>
        <taxon>Euteleostomi</taxon>
        <taxon>Archelosauria</taxon>
        <taxon>Archosauria</taxon>
        <taxon>Dinosauria</taxon>
        <taxon>Saurischia</taxon>
        <taxon>Theropoda</taxon>
        <taxon>Coelurosauria</taxon>
        <taxon>Aves</taxon>
        <taxon>Neognathae</taxon>
        <taxon>Galloanserae</taxon>
        <taxon>Anseriformes</taxon>
        <taxon>Anatidae</taxon>
        <taxon>Anatinae</taxon>
        <taxon>Cairina</taxon>
    </lineage>
</organism>
<evidence type="ECO:0000313" key="8">
    <source>
        <dbReference type="Ensembl" id="ENSCMMP00000027614.1"/>
    </source>
</evidence>
<reference evidence="8" key="3">
    <citation type="submission" date="2025-09" db="UniProtKB">
        <authorList>
            <consortium name="Ensembl"/>
        </authorList>
    </citation>
    <scope>IDENTIFICATION</scope>
</reference>
<reference evidence="8" key="2">
    <citation type="submission" date="2025-08" db="UniProtKB">
        <authorList>
            <consortium name="Ensembl"/>
        </authorList>
    </citation>
    <scope>IDENTIFICATION</scope>
</reference>
<accession>A0A8C3GR24</accession>
<dbReference type="Pfam" id="PF07731">
    <property type="entry name" value="Cu-oxidase_2"/>
    <property type="match status" value="1"/>
</dbReference>
<keyword evidence="5" id="KW-0325">Glycoprotein</keyword>
<protein>
    <recommendedName>
        <fullName evidence="7">Plastocyanin-like domain-containing protein</fullName>
    </recommendedName>
</protein>
<dbReference type="FunFam" id="2.60.40.420:FF:000028">
    <property type="entry name" value="Ceruloplasmin"/>
    <property type="match status" value="1"/>
</dbReference>